<reference evidence="4" key="1">
    <citation type="submission" date="2020-04" db="EMBL/GenBank/DDBJ databases">
        <title>Deep metagenomics examines the oral microbiome during advanced dental caries in children, revealing novel taxa and co-occurrences with host molecules.</title>
        <authorList>
            <person name="Baker J.L."/>
            <person name="Morton J.T."/>
            <person name="Dinis M."/>
            <person name="Alvarez R."/>
            <person name="Tran N.C."/>
            <person name="Knight R."/>
            <person name="Edlund A."/>
        </authorList>
    </citation>
    <scope>NUCLEOTIDE SEQUENCE</scope>
    <source>
        <strain evidence="4">JCVI_47_bin.4</strain>
    </source>
</reference>
<evidence type="ECO:0000256" key="2">
    <source>
        <dbReference type="ARBA" id="ARBA00022840"/>
    </source>
</evidence>
<dbReference type="AlphaFoldDB" id="A0A930KQ41"/>
<accession>A0A930KQ41</accession>
<dbReference type="Proteomes" id="UP000769484">
    <property type="component" value="Unassembled WGS sequence"/>
</dbReference>
<dbReference type="GO" id="GO:0003677">
    <property type="term" value="F:DNA binding"/>
    <property type="evidence" value="ECO:0007669"/>
    <property type="project" value="InterPro"/>
</dbReference>
<dbReference type="InterPro" id="IPR008824">
    <property type="entry name" value="RuvB-like_N"/>
</dbReference>
<dbReference type="SUPFAM" id="SSF52540">
    <property type="entry name" value="P-loop containing nucleoside triphosphate hydrolases"/>
    <property type="match status" value="1"/>
</dbReference>
<proteinExistence type="predicted"/>
<dbReference type="PANTHER" id="PTHR42848">
    <property type="match status" value="1"/>
</dbReference>
<evidence type="ECO:0000313" key="5">
    <source>
        <dbReference type="Proteomes" id="UP000769484"/>
    </source>
</evidence>
<dbReference type="PANTHER" id="PTHR42848:SF1">
    <property type="entry name" value="HOLLIDAY JUNCTION BRANCH MIGRATION COMPLEX SUBUNIT RUVB"/>
    <property type="match status" value="1"/>
</dbReference>
<evidence type="ECO:0000259" key="3">
    <source>
        <dbReference type="Pfam" id="PF05496"/>
    </source>
</evidence>
<keyword evidence="2" id="KW-0067">ATP-binding</keyword>
<dbReference type="GO" id="GO:0009378">
    <property type="term" value="F:four-way junction helicase activity"/>
    <property type="evidence" value="ECO:0007669"/>
    <property type="project" value="InterPro"/>
</dbReference>
<keyword evidence="4" id="KW-0378">Hydrolase</keyword>
<dbReference type="Pfam" id="PF05496">
    <property type="entry name" value="RuvB_N"/>
    <property type="match status" value="1"/>
</dbReference>
<protein>
    <submittedName>
        <fullName evidence="4">RuvB-like helicase</fullName>
    </submittedName>
</protein>
<dbReference type="CDD" id="cd00009">
    <property type="entry name" value="AAA"/>
    <property type="match status" value="1"/>
</dbReference>
<dbReference type="GO" id="GO:0006281">
    <property type="term" value="P:DNA repair"/>
    <property type="evidence" value="ECO:0007669"/>
    <property type="project" value="InterPro"/>
</dbReference>
<evidence type="ECO:0000256" key="1">
    <source>
        <dbReference type="ARBA" id="ARBA00022741"/>
    </source>
</evidence>
<name>A0A930KQ41_9MICC</name>
<sequence length="78" mass="8574">MEEEPEEKMIEAALRPKSLDDFVGQKRVRQQLSLVLEASKMRGRSADHVLLSGPPGLGKTTLAMIIAAEMEAPLRITS</sequence>
<dbReference type="Gene3D" id="3.40.50.300">
    <property type="entry name" value="P-loop containing nucleotide triphosphate hydrolases"/>
    <property type="match status" value="1"/>
</dbReference>
<keyword evidence="4" id="KW-0347">Helicase</keyword>
<dbReference type="InterPro" id="IPR004605">
    <property type="entry name" value="DNA_helicase_Holl-junc_RuvB"/>
</dbReference>
<dbReference type="InterPro" id="IPR027417">
    <property type="entry name" value="P-loop_NTPase"/>
</dbReference>
<dbReference type="EMBL" id="JABZXJ010000065">
    <property type="protein sequence ID" value="MBF1650531.1"/>
    <property type="molecule type" value="Genomic_DNA"/>
</dbReference>
<gene>
    <name evidence="4" type="ORF">HXO56_10695</name>
</gene>
<dbReference type="GO" id="GO:0006310">
    <property type="term" value="P:DNA recombination"/>
    <property type="evidence" value="ECO:0007669"/>
    <property type="project" value="InterPro"/>
</dbReference>
<organism evidence="4 5">
    <name type="scientific">Rothia dentocariosa</name>
    <dbReference type="NCBI Taxonomy" id="2047"/>
    <lineage>
        <taxon>Bacteria</taxon>
        <taxon>Bacillati</taxon>
        <taxon>Actinomycetota</taxon>
        <taxon>Actinomycetes</taxon>
        <taxon>Micrococcales</taxon>
        <taxon>Micrococcaceae</taxon>
        <taxon>Rothia</taxon>
    </lineage>
</organism>
<keyword evidence="1" id="KW-0547">Nucleotide-binding</keyword>
<comment type="caution">
    <text evidence="4">The sequence shown here is derived from an EMBL/GenBank/DDBJ whole genome shotgun (WGS) entry which is preliminary data.</text>
</comment>
<evidence type="ECO:0000313" key="4">
    <source>
        <dbReference type="EMBL" id="MBF1650531.1"/>
    </source>
</evidence>
<dbReference type="GO" id="GO:0005524">
    <property type="term" value="F:ATP binding"/>
    <property type="evidence" value="ECO:0007669"/>
    <property type="project" value="UniProtKB-KW"/>
</dbReference>
<feature type="non-terminal residue" evidence="4">
    <location>
        <position position="78"/>
    </location>
</feature>
<feature type="domain" description="RuvB-like AAA+ ATPase" evidence="3">
    <location>
        <begin position="14"/>
        <end position="78"/>
    </location>
</feature>